<proteinExistence type="predicted"/>
<keyword evidence="3" id="KW-1185">Reference proteome</keyword>
<protein>
    <submittedName>
        <fullName evidence="2">Uncharacterized protein</fullName>
    </submittedName>
</protein>
<name>A0AAV2EHU7_9ROSI</name>
<sequence length="130" mass="15198">MTRMRMSPPVLAALLLAATFLFSVVKPTCDLREYGTPHPIKEKDISDEFYREIVDFALTEKNKERSDEPHRMKLVSIDEGVYYPSSDFNSFYRFNITTSNHYDGQAKYSIFVIDSYPVTDIYTLKCFERI</sequence>
<organism evidence="2 3">
    <name type="scientific">Linum trigynum</name>
    <dbReference type="NCBI Taxonomy" id="586398"/>
    <lineage>
        <taxon>Eukaryota</taxon>
        <taxon>Viridiplantae</taxon>
        <taxon>Streptophyta</taxon>
        <taxon>Embryophyta</taxon>
        <taxon>Tracheophyta</taxon>
        <taxon>Spermatophyta</taxon>
        <taxon>Magnoliopsida</taxon>
        <taxon>eudicotyledons</taxon>
        <taxon>Gunneridae</taxon>
        <taxon>Pentapetalae</taxon>
        <taxon>rosids</taxon>
        <taxon>fabids</taxon>
        <taxon>Malpighiales</taxon>
        <taxon>Linaceae</taxon>
        <taxon>Linum</taxon>
    </lineage>
</organism>
<reference evidence="2 3" key="1">
    <citation type="submission" date="2024-04" db="EMBL/GenBank/DDBJ databases">
        <authorList>
            <person name="Fracassetti M."/>
        </authorList>
    </citation>
    <scope>NUCLEOTIDE SEQUENCE [LARGE SCALE GENOMIC DNA]</scope>
</reference>
<evidence type="ECO:0000313" key="3">
    <source>
        <dbReference type="Proteomes" id="UP001497516"/>
    </source>
</evidence>
<feature type="signal peptide" evidence="1">
    <location>
        <begin position="1"/>
        <end position="27"/>
    </location>
</feature>
<keyword evidence="1" id="KW-0732">Signal</keyword>
<evidence type="ECO:0000313" key="2">
    <source>
        <dbReference type="EMBL" id="CAL1385536.1"/>
    </source>
</evidence>
<gene>
    <name evidence="2" type="ORF">LTRI10_LOCUS26665</name>
</gene>
<evidence type="ECO:0000256" key="1">
    <source>
        <dbReference type="SAM" id="SignalP"/>
    </source>
</evidence>
<dbReference type="EMBL" id="OZ034817">
    <property type="protein sequence ID" value="CAL1385536.1"/>
    <property type="molecule type" value="Genomic_DNA"/>
</dbReference>
<accession>A0AAV2EHU7</accession>
<dbReference type="Proteomes" id="UP001497516">
    <property type="component" value="Chromosome 4"/>
</dbReference>
<feature type="chain" id="PRO_5043752042" evidence="1">
    <location>
        <begin position="28"/>
        <end position="130"/>
    </location>
</feature>
<dbReference type="Gene3D" id="3.10.450.10">
    <property type="match status" value="1"/>
</dbReference>
<dbReference type="AlphaFoldDB" id="A0AAV2EHU7"/>